<dbReference type="Gene3D" id="3.40.50.20">
    <property type="match status" value="1"/>
</dbReference>
<organism evidence="3 4">
    <name type="scientific">Gulosibacter faecalis</name>
    <dbReference type="NCBI Taxonomy" id="272240"/>
    <lineage>
        <taxon>Bacteria</taxon>
        <taxon>Bacillati</taxon>
        <taxon>Actinomycetota</taxon>
        <taxon>Actinomycetes</taxon>
        <taxon>Micrococcales</taxon>
        <taxon>Microbacteriaceae</taxon>
        <taxon>Gulosibacter</taxon>
    </lineage>
</organism>
<dbReference type="PROSITE" id="PS50975">
    <property type="entry name" value="ATP_GRASP"/>
    <property type="match status" value="1"/>
</dbReference>
<evidence type="ECO:0000313" key="3">
    <source>
        <dbReference type="EMBL" id="MFD2756845.1"/>
    </source>
</evidence>
<keyword evidence="1" id="KW-0067">ATP-binding</keyword>
<proteinExistence type="predicted"/>
<dbReference type="EMBL" id="JBHUNE010000001">
    <property type="protein sequence ID" value="MFD2756845.1"/>
    <property type="molecule type" value="Genomic_DNA"/>
</dbReference>
<evidence type="ECO:0000313" key="4">
    <source>
        <dbReference type="Proteomes" id="UP001597492"/>
    </source>
</evidence>
<dbReference type="Gene3D" id="3.30.470.20">
    <property type="entry name" value="ATP-grasp fold, B domain"/>
    <property type="match status" value="1"/>
</dbReference>
<dbReference type="Pfam" id="PF15632">
    <property type="entry name" value="ATPgrasp_Ter"/>
    <property type="match status" value="1"/>
</dbReference>
<keyword evidence="1" id="KW-0547">Nucleotide-binding</keyword>
<keyword evidence="4" id="KW-1185">Reference proteome</keyword>
<sequence length="363" mass="38945">MSELNVLVAAGGRRSYLVRWFREALRWNGLTGRVVVADLDPYSPAAAVADRFVAAPPVTAEGYQEWLEATLRDQQITLAVSINDFELSRWAQLPHTPEFAALVRLDARRQATIEDKLATARLLDEAGVASPTTVLASEALRLDTASLAQRLGAEEFVVKGRFGSGSRGLGFATADTLADAVAHARREVTQRDGRAGGDADADDLIVVQPRLVGTEYGVDVVADLRGDYAATLARRKIAMRAGETDRAESVDPTPFVDLAIGVNRALGHRGLIDLDVIRTEAGECQVIDVNPRFGGGYPLSHVAGADVPSAYVAWAAGREPESVWLRTTLGTIAGKAVDVLAVARPAPDHDHHDEEHYDASAIV</sequence>
<dbReference type="InterPro" id="IPR011761">
    <property type="entry name" value="ATP-grasp"/>
</dbReference>
<comment type="caution">
    <text evidence="3">The sequence shown here is derived from an EMBL/GenBank/DDBJ whole genome shotgun (WGS) entry which is preliminary data.</text>
</comment>
<evidence type="ECO:0000256" key="1">
    <source>
        <dbReference type="PROSITE-ProRule" id="PRU00409"/>
    </source>
</evidence>
<gene>
    <name evidence="3" type="ORF">ACFSW7_00445</name>
</gene>
<dbReference type="SUPFAM" id="SSF56059">
    <property type="entry name" value="Glutathione synthetase ATP-binding domain-like"/>
    <property type="match status" value="1"/>
</dbReference>
<dbReference type="RefSeq" id="WP_019619526.1">
    <property type="nucleotide sequence ID" value="NZ_JBHUNE010000001.1"/>
</dbReference>
<name>A0ABW5UUC6_9MICO</name>
<reference evidence="4" key="1">
    <citation type="journal article" date="2019" name="Int. J. Syst. Evol. Microbiol.">
        <title>The Global Catalogue of Microorganisms (GCM) 10K type strain sequencing project: providing services to taxonomists for standard genome sequencing and annotation.</title>
        <authorList>
            <consortium name="The Broad Institute Genomics Platform"/>
            <consortium name="The Broad Institute Genome Sequencing Center for Infectious Disease"/>
            <person name="Wu L."/>
            <person name="Ma J."/>
        </authorList>
    </citation>
    <scope>NUCLEOTIDE SEQUENCE [LARGE SCALE GENOMIC DNA]</scope>
    <source>
        <strain evidence="4">TISTR 1514</strain>
    </source>
</reference>
<dbReference type="Pfam" id="PF21360">
    <property type="entry name" value="PylC-like_N"/>
    <property type="match status" value="1"/>
</dbReference>
<feature type="domain" description="ATP-grasp" evidence="2">
    <location>
        <begin position="120"/>
        <end position="316"/>
    </location>
</feature>
<dbReference type="InterPro" id="IPR048764">
    <property type="entry name" value="PylC_N"/>
</dbReference>
<accession>A0ABW5UUC6</accession>
<protein>
    <submittedName>
        <fullName evidence="3">ATP-grasp domain-containing protein</fullName>
    </submittedName>
</protein>
<dbReference type="Proteomes" id="UP001597492">
    <property type="component" value="Unassembled WGS sequence"/>
</dbReference>
<evidence type="ECO:0000259" key="2">
    <source>
        <dbReference type="PROSITE" id="PS50975"/>
    </source>
</evidence>